<evidence type="ECO:0000259" key="4">
    <source>
        <dbReference type="Pfam" id="PF21984"/>
    </source>
</evidence>
<evidence type="ECO:0000313" key="5">
    <source>
        <dbReference type="EMBL" id="WLR43706.1"/>
    </source>
</evidence>
<dbReference type="Pfam" id="PF21984">
    <property type="entry name" value="DnaD_N"/>
    <property type="match status" value="1"/>
</dbReference>
<dbReference type="InterPro" id="IPR034829">
    <property type="entry name" value="DnaD-like_sf"/>
</dbReference>
<feature type="region of interest" description="Disordered" evidence="2">
    <location>
        <begin position="205"/>
        <end position="224"/>
    </location>
</feature>
<proteinExistence type="inferred from homology"/>
<dbReference type="InterPro" id="IPR036388">
    <property type="entry name" value="WH-like_DNA-bd_sf"/>
</dbReference>
<reference evidence="5 6" key="1">
    <citation type="submission" date="2023-06" db="EMBL/GenBank/DDBJ databases">
        <title>Five Gram-positive bacteria isolated from mangrove sediments in Shenzhen, Guangdong, China.</title>
        <authorList>
            <person name="Yu S."/>
            <person name="Zheng W."/>
            <person name="Huang Y."/>
        </authorList>
    </citation>
    <scope>NUCLEOTIDE SEQUENCE [LARGE SCALE GENOMIC DNA]</scope>
    <source>
        <strain evidence="5 6">SaN35-3</strain>
    </source>
</reference>
<dbReference type="NCBIfam" id="TIGR01446">
    <property type="entry name" value="DnaD_dom"/>
    <property type="match status" value="1"/>
</dbReference>
<feature type="domain" description="DnaD N-terminal" evidence="4">
    <location>
        <begin position="17"/>
        <end position="112"/>
    </location>
</feature>
<feature type="domain" description="DnaB/C C-terminal" evidence="3">
    <location>
        <begin position="129"/>
        <end position="201"/>
    </location>
</feature>
<dbReference type="InterPro" id="IPR036390">
    <property type="entry name" value="WH_DNA-bd_sf"/>
</dbReference>
<protein>
    <submittedName>
        <fullName evidence="5">DnaD domain-containing protein</fullName>
    </submittedName>
</protein>
<dbReference type="SUPFAM" id="SSF158499">
    <property type="entry name" value="DnaD domain-like"/>
    <property type="match status" value="1"/>
</dbReference>
<dbReference type="Gene3D" id="1.10.10.10">
    <property type="entry name" value="Winged helix-like DNA-binding domain superfamily/Winged helix DNA-binding domain"/>
    <property type="match status" value="1"/>
</dbReference>
<comment type="similarity">
    <text evidence="1">Belongs to the DnaB/DnaD family.</text>
</comment>
<evidence type="ECO:0000313" key="6">
    <source>
        <dbReference type="Proteomes" id="UP001197974"/>
    </source>
</evidence>
<feature type="compositionally biased region" description="Polar residues" evidence="2">
    <location>
        <begin position="207"/>
        <end position="221"/>
    </location>
</feature>
<keyword evidence="6" id="KW-1185">Reference proteome</keyword>
<sequence>MNEETFQTFMNSGSLAVPNQLLLHYSKLGLTEDELVLILQIQYYLQKGELFPTPAQLSESMSISVTNCSNLLRGLIQHGFLKIEEYEDNHIQCEKYSIDPLWSKLYQFFMSEMNGANQKKKEQEEGNLYKIFEQEFARPLSPFESETLSIWIDQDHHDVEMIKAALREAVLSGKVNFRYIDRILFDWKKNGITTIEQARQHAKKFRANQQTNKQKPSQTEASDYKRKVPFYNWLEQ</sequence>
<dbReference type="RefSeq" id="WP_226538515.1">
    <property type="nucleotide sequence ID" value="NZ_CP129013.1"/>
</dbReference>
<dbReference type="PANTHER" id="PTHR37293:SF6">
    <property type="entry name" value="DNA REPLICATION PROTEIN DNAD"/>
    <property type="match status" value="1"/>
</dbReference>
<gene>
    <name evidence="5" type="ORF">LC087_06090</name>
</gene>
<evidence type="ECO:0000259" key="3">
    <source>
        <dbReference type="Pfam" id="PF07261"/>
    </source>
</evidence>
<organism evidence="5 6">
    <name type="scientific">Bacillus carboniphilus</name>
    <dbReference type="NCBI Taxonomy" id="86663"/>
    <lineage>
        <taxon>Bacteria</taxon>
        <taxon>Bacillati</taxon>
        <taxon>Bacillota</taxon>
        <taxon>Bacilli</taxon>
        <taxon>Bacillales</taxon>
        <taxon>Bacillaceae</taxon>
        <taxon>Bacillus</taxon>
    </lineage>
</organism>
<name>A0ABY9JWE2_9BACI</name>
<dbReference type="EMBL" id="CP129013">
    <property type="protein sequence ID" value="WLR43706.1"/>
    <property type="molecule type" value="Genomic_DNA"/>
</dbReference>
<dbReference type="InterPro" id="IPR053162">
    <property type="entry name" value="DnaD"/>
</dbReference>
<accession>A0ABY9JWE2</accession>
<dbReference type="InterPro" id="IPR053843">
    <property type="entry name" value="DnaD_N"/>
</dbReference>
<dbReference type="Proteomes" id="UP001197974">
    <property type="component" value="Chromosome"/>
</dbReference>
<evidence type="ECO:0000256" key="1">
    <source>
        <dbReference type="ARBA" id="ARBA00093462"/>
    </source>
</evidence>
<dbReference type="Gene3D" id="1.10.10.630">
    <property type="entry name" value="DnaD domain-like"/>
    <property type="match status" value="1"/>
</dbReference>
<dbReference type="PANTHER" id="PTHR37293">
    <property type="entry name" value="PHAGE REPLICATION PROTEIN-RELATED"/>
    <property type="match status" value="1"/>
</dbReference>
<dbReference type="SUPFAM" id="SSF46785">
    <property type="entry name" value="Winged helix' DNA-binding domain"/>
    <property type="match status" value="1"/>
</dbReference>
<evidence type="ECO:0000256" key="2">
    <source>
        <dbReference type="SAM" id="MobiDB-lite"/>
    </source>
</evidence>
<dbReference type="Pfam" id="PF07261">
    <property type="entry name" value="DnaB_2"/>
    <property type="match status" value="1"/>
</dbReference>
<dbReference type="InterPro" id="IPR006343">
    <property type="entry name" value="DnaB/C_C"/>
</dbReference>